<accession>A0AAV2DET9</accession>
<proteinExistence type="predicted"/>
<evidence type="ECO:0000256" key="1">
    <source>
        <dbReference type="SAM" id="MobiDB-lite"/>
    </source>
</evidence>
<protein>
    <submittedName>
        <fullName evidence="2">Uncharacterized protein</fullName>
    </submittedName>
</protein>
<organism evidence="2 3">
    <name type="scientific">Linum trigynum</name>
    <dbReference type="NCBI Taxonomy" id="586398"/>
    <lineage>
        <taxon>Eukaryota</taxon>
        <taxon>Viridiplantae</taxon>
        <taxon>Streptophyta</taxon>
        <taxon>Embryophyta</taxon>
        <taxon>Tracheophyta</taxon>
        <taxon>Spermatophyta</taxon>
        <taxon>Magnoliopsida</taxon>
        <taxon>eudicotyledons</taxon>
        <taxon>Gunneridae</taxon>
        <taxon>Pentapetalae</taxon>
        <taxon>rosids</taxon>
        <taxon>fabids</taxon>
        <taxon>Malpighiales</taxon>
        <taxon>Linaceae</taxon>
        <taxon>Linum</taxon>
    </lineage>
</organism>
<gene>
    <name evidence="2" type="ORF">LTRI10_LOCUS14100</name>
</gene>
<dbReference type="Proteomes" id="UP001497516">
    <property type="component" value="Chromosome 2"/>
</dbReference>
<feature type="region of interest" description="Disordered" evidence="1">
    <location>
        <begin position="34"/>
        <end position="101"/>
    </location>
</feature>
<dbReference type="EMBL" id="OZ034815">
    <property type="protein sequence ID" value="CAL1372075.1"/>
    <property type="molecule type" value="Genomic_DNA"/>
</dbReference>
<feature type="region of interest" description="Disordered" evidence="1">
    <location>
        <begin position="120"/>
        <end position="145"/>
    </location>
</feature>
<evidence type="ECO:0000313" key="2">
    <source>
        <dbReference type="EMBL" id="CAL1372075.1"/>
    </source>
</evidence>
<keyword evidence="3" id="KW-1185">Reference proteome</keyword>
<feature type="compositionally biased region" description="Polar residues" evidence="1">
    <location>
        <begin position="52"/>
        <end position="61"/>
    </location>
</feature>
<dbReference type="AlphaFoldDB" id="A0AAV2DET9"/>
<evidence type="ECO:0000313" key="3">
    <source>
        <dbReference type="Proteomes" id="UP001497516"/>
    </source>
</evidence>
<name>A0AAV2DET9_9ROSI</name>
<reference evidence="2 3" key="1">
    <citation type="submission" date="2024-04" db="EMBL/GenBank/DDBJ databases">
        <authorList>
            <person name="Fracassetti M."/>
        </authorList>
    </citation>
    <scope>NUCLEOTIDE SEQUENCE [LARGE SCALE GENOMIC DNA]</scope>
</reference>
<feature type="compositionally biased region" description="Low complexity" evidence="1">
    <location>
        <begin position="62"/>
        <end position="77"/>
    </location>
</feature>
<sequence length="145" mass="15489">METNVLYTNPKSLLMFLGLLETYIGDGESVIEHGRRRRENRADDGGIPGQKTAASATTTSVGRLLFGGRTGQTTRRLGAGGVRTALPLRRPTSSTGTTGRGDWRAAARVGTRDYWGTKWGGRAAGEETGERNLGQGGEAFTDFAI</sequence>